<dbReference type="PANTHER" id="PTHR38117">
    <property type="entry name" value="NACHT AND WD40 DOMAIN PROTEIN"/>
    <property type="match status" value="1"/>
</dbReference>
<evidence type="ECO:0000313" key="2">
    <source>
        <dbReference type="EMBL" id="OAQ69204.2"/>
    </source>
</evidence>
<name>A0A179FUC2_METCM</name>
<gene>
    <name evidence="2" type="ORF">VFPPC_15929</name>
</gene>
<comment type="caution">
    <text evidence="2">The sequence shown here is derived from an EMBL/GenBank/DDBJ whole genome shotgun (WGS) entry which is preliminary data.</text>
</comment>
<proteinExistence type="predicted"/>
<dbReference type="EMBL" id="LSBJ02000003">
    <property type="protein sequence ID" value="OAQ69204.2"/>
    <property type="molecule type" value="Genomic_DNA"/>
</dbReference>
<dbReference type="STRING" id="1380566.A0A179FUC2"/>
<accession>A0A179FUC2</accession>
<dbReference type="AlphaFoldDB" id="A0A179FUC2"/>
<feature type="domain" description="DUF7053" evidence="1">
    <location>
        <begin position="7"/>
        <end position="172"/>
    </location>
</feature>
<dbReference type="Pfam" id="PF23155">
    <property type="entry name" value="DUF7053"/>
    <property type="match status" value="1"/>
</dbReference>
<dbReference type="RefSeq" id="XP_018146054.2">
    <property type="nucleotide sequence ID" value="XM_018293682.2"/>
</dbReference>
<evidence type="ECO:0000259" key="1">
    <source>
        <dbReference type="Pfam" id="PF23155"/>
    </source>
</evidence>
<dbReference type="InterPro" id="IPR055481">
    <property type="entry name" value="DUF7053"/>
</dbReference>
<organism evidence="2 3">
    <name type="scientific">Pochonia chlamydosporia 170</name>
    <dbReference type="NCBI Taxonomy" id="1380566"/>
    <lineage>
        <taxon>Eukaryota</taxon>
        <taxon>Fungi</taxon>
        <taxon>Dikarya</taxon>
        <taxon>Ascomycota</taxon>
        <taxon>Pezizomycotina</taxon>
        <taxon>Sordariomycetes</taxon>
        <taxon>Hypocreomycetidae</taxon>
        <taxon>Hypocreales</taxon>
        <taxon>Clavicipitaceae</taxon>
        <taxon>Pochonia</taxon>
    </lineage>
</organism>
<dbReference type="GeneID" id="28857676"/>
<evidence type="ECO:0000313" key="3">
    <source>
        <dbReference type="Proteomes" id="UP000078397"/>
    </source>
</evidence>
<dbReference type="OrthoDB" id="4276610at2759"/>
<protein>
    <recommendedName>
        <fullName evidence="1">DUF7053 domain-containing protein</fullName>
    </recommendedName>
</protein>
<dbReference type="KEGG" id="pchm:VFPPC_15929"/>
<dbReference type="PANTHER" id="PTHR38117:SF1">
    <property type="entry name" value="DUF3074 DOMAIN-CONTAINING PROTEIN"/>
    <property type="match status" value="1"/>
</dbReference>
<keyword evidence="3" id="KW-1185">Reference proteome</keyword>
<dbReference type="Proteomes" id="UP000078397">
    <property type="component" value="Unassembled WGS sequence"/>
</dbReference>
<reference evidence="2 3" key="1">
    <citation type="journal article" date="2016" name="PLoS Pathog.">
        <title>Biosynthesis of antibiotic leucinostatins in bio-control fungus Purpureocillium lilacinum and their inhibition on phytophthora revealed by genome mining.</title>
        <authorList>
            <person name="Wang G."/>
            <person name="Liu Z."/>
            <person name="Lin R."/>
            <person name="Li E."/>
            <person name="Mao Z."/>
            <person name="Ling J."/>
            <person name="Yang Y."/>
            <person name="Yin W.B."/>
            <person name="Xie B."/>
        </authorList>
    </citation>
    <scope>NUCLEOTIDE SEQUENCE [LARGE SCALE GENOMIC DNA]</scope>
    <source>
        <strain evidence="2">170</strain>
    </source>
</reference>
<sequence length="200" mass="22572">MAPRFQSVITVPVPASLSRDSIIAALQSFTILIESQPFVLKHERVPVDLSDVSTDPFFEGNGNHIERYQVVERIDILRLPKVPVYKDVHIDVTFQSIEGGVRSRADAGGVRIYATYFVRQMAQPAQWDITGSGWSEWELVEQSTVICGLFTKPFVTHKYNKAHQAILVSVIEATFKKRRESSQGRLYLQQTLEQGLPLQG</sequence>